<evidence type="ECO:0000256" key="1">
    <source>
        <dbReference type="ARBA" id="ARBA00001947"/>
    </source>
</evidence>
<proteinExistence type="predicted"/>
<dbReference type="Pfam" id="PF02585">
    <property type="entry name" value="PIG-L"/>
    <property type="match status" value="1"/>
</dbReference>
<dbReference type="NCBIfam" id="TIGR04000">
    <property type="entry name" value="thiol_BshB2"/>
    <property type="match status" value="1"/>
</dbReference>
<dbReference type="InterPro" id="IPR024078">
    <property type="entry name" value="LmbE-like_dom_sf"/>
</dbReference>
<dbReference type="PANTHER" id="PTHR12993">
    <property type="entry name" value="N-ACETYLGLUCOSAMINYL-PHOSPHATIDYLINOSITOL DE-N-ACETYLASE-RELATED"/>
    <property type="match status" value="1"/>
</dbReference>
<organism evidence="2 3">
    <name type="scientific">Alkalihalobacterium chitinilyticum</name>
    <dbReference type="NCBI Taxonomy" id="2980103"/>
    <lineage>
        <taxon>Bacteria</taxon>
        <taxon>Bacillati</taxon>
        <taxon>Bacillota</taxon>
        <taxon>Bacilli</taxon>
        <taxon>Bacillales</taxon>
        <taxon>Bacillaceae</taxon>
        <taxon>Alkalihalobacterium</taxon>
    </lineage>
</organism>
<dbReference type="InterPro" id="IPR023841">
    <property type="entry name" value="BshB2"/>
</dbReference>
<keyword evidence="3" id="KW-1185">Reference proteome</keyword>
<dbReference type="InterPro" id="IPR003737">
    <property type="entry name" value="GlcNAc_PI_deacetylase-related"/>
</dbReference>
<gene>
    <name evidence="2" type="primary">bshB2</name>
    <name evidence="2" type="ORF">N7Z68_14710</name>
</gene>
<comment type="caution">
    <text evidence="2">The sequence shown here is derived from an EMBL/GenBank/DDBJ whole genome shotgun (WGS) entry which is preliminary data.</text>
</comment>
<dbReference type="EMBL" id="JAOTPO010000010">
    <property type="protein sequence ID" value="MDE5414627.1"/>
    <property type="molecule type" value="Genomic_DNA"/>
</dbReference>
<dbReference type="Gene3D" id="3.40.50.10320">
    <property type="entry name" value="LmbE-like"/>
    <property type="match status" value="1"/>
</dbReference>
<protein>
    <submittedName>
        <fullName evidence="2">Bacillithiol biosynthesis deacetylase BshB2</fullName>
    </submittedName>
</protein>
<accession>A0ABT5VIR2</accession>
<dbReference type="SUPFAM" id="SSF102588">
    <property type="entry name" value="LmbE-like"/>
    <property type="match status" value="1"/>
</dbReference>
<evidence type="ECO:0000313" key="3">
    <source>
        <dbReference type="Proteomes" id="UP001148125"/>
    </source>
</evidence>
<comment type="cofactor">
    <cofactor evidence="1">
        <name>Zn(2+)</name>
        <dbReference type="ChEBI" id="CHEBI:29105"/>
    </cofactor>
</comment>
<evidence type="ECO:0000313" key="2">
    <source>
        <dbReference type="EMBL" id="MDE5414627.1"/>
    </source>
</evidence>
<dbReference type="Proteomes" id="UP001148125">
    <property type="component" value="Unassembled WGS sequence"/>
</dbReference>
<reference evidence="2" key="1">
    <citation type="submission" date="2024-05" db="EMBL/GenBank/DDBJ databases">
        <title>Alkalihalobacillus sp. strain MEB203 novel alkaliphilic bacterium from Lonar Lake, India.</title>
        <authorList>
            <person name="Joshi A."/>
            <person name="Thite S."/>
            <person name="Mengade P."/>
        </authorList>
    </citation>
    <scope>NUCLEOTIDE SEQUENCE</scope>
    <source>
        <strain evidence="2">MEB 203</strain>
    </source>
</reference>
<dbReference type="PANTHER" id="PTHR12993:SF27">
    <property type="entry name" value="N-ACETYL-ALPHA-D-GLUCOSAMINYL L-MALATE DEACETYLASE 2-RELATED"/>
    <property type="match status" value="1"/>
</dbReference>
<sequence>MENHLLVILPHPDDESFGVAGTMLNYKENGWKVTYACMTLGEMGRNMGNPPIANRETLPQLRKQELEAAAKILKIDDLILLGLRDKTIEFEDEDKLAERMRTLIEDCKPTLVITFYPGYAVHPDHDACGAVVIKAVASMPKEQRPTVHALAFSRDCIDDLGEPQIINEISRFHQEKLDALKAHKTQTQEVIRQTEIALQEGNDEAMDRLKYERFWLYSFND</sequence>
<name>A0ABT5VIR2_9BACI</name>
<dbReference type="RefSeq" id="WP_275119241.1">
    <property type="nucleotide sequence ID" value="NZ_JAOTPO010000010.1"/>
</dbReference>